<dbReference type="Gene3D" id="3.90.180.10">
    <property type="entry name" value="Medium-chain alcohol dehydrogenases, catalytic domain"/>
    <property type="match status" value="1"/>
</dbReference>
<keyword evidence="5" id="KW-1185">Reference proteome</keyword>
<dbReference type="Pfam" id="PF08240">
    <property type="entry name" value="ADH_N"/>
    <property type="match status" value="1"/>
</dbReference>
<proteinExistence type="predicted"/>
<dbReference type="InterPro" id="IPR036291">
    <property type="entry name" value="NAD(P)-bd_dom_sf"/>
</dbReference>
<dbReference type="RefSeq" id="WP_091984733.1">
    <property type="nucleotide sequence ID" value="NZ_FOYV01000001.1"/>
</dbReference>
<evidence type="ECO:0000256" key="1">
    <source>
        <dbReference type="ARBA" id="ARBA00023002"/>
    </source>
</evidence>
<dbReference type="InterPro" id="IPR013149">
    <property type="entry name" value="ADH-like_C"/>
</dbReference>
<sequence length="313" mass="33351">MRALKLMAPKNLSLEELAPPKSGAGEVLVDVEITSIGGSEIAAFQNPGLRPLPNIMGHGLCGTAPSGNRVAVFPLSGCGNCLYCLQDQPQLCDDWRLIGVQSPGGFAEQVAVPESALVPLPSTLSWEQASFIEPFANSVNAWDRAQPKPTDSVLVLGAGSLGLGLAAVARHQGCTSVAVSDPSPTRLEAALALGASEVSPGVNTRFDVVFDTVGSEQSRTECLHRTRKGGKVVFLGFASQSLSVDFSLLIREQKTLIGSFVFSREQFMKAMELAGGCRSEWVRNLSFDEVFAELQAYSNGNFEPVKSALRPQR</sequence>
<evidence type="ECO:0000313" key="4">
    <source>
        <dbReference type="EMBL" id="SFR37919.1"/>
    </source>
</evidence>
<accession>A0A1I6G6V7</accession>
<dbReference type="AlphaFoldDB" id="A0A1I6G6V7"/>
<dbReference type="GO" id="GO:0016491">
    <property type="term" value="F:oxidoreductase activity"/>
    <property type="evidence" value="ECO:0007669"/>
    <property type="project" value="UniProtKB-KW"/>
</dbReference>
<protein>
    <submittedName>
        <fullName evidence="4">Alcohol dehydrogenase GroES-like domain-containing protein</fullName>
    </submittedName>
</protein>
<dbReference type="PANTHER" id="PTHR43401:SF2">
    <property type="entry name" value="L-THREONINE 3-DEHYDROGENASE"/>
    <property type="match status" value="1"/>
</dbReference>
<dbReference type="Gene3D" id="3.40.50.720">
    <property type="entry name" value="NAD(P)-binding Rossmann-like Domain"/>
    <property type="match status" value="1"/>
</dbReference>
<dbReference type="OrthoDB" id="9770544at2"/>
<keyword evidence="1" id="KW-0560">Oxidoreductase</keyword>
<dbReference type="InterPro" id="IPR050129">
    <property type="entry name" value="Zn_alcohol_dh"/>
</dbReference>
<organism evidence="4 5">
    <name type="scientific">Marinobacter gudaonensis</name>
    <dbReference type="NCBI Taxonomy" id="375760"/>
    <lineage>
        <taxon>Bacteria</taxon>
        <taxon>Pseudomonadati</taxon>
        <taxon>Pseudomonadota</taxon>
        <taxon>Gammaproteobacteria</taxon>
        <taxon>Pseudomonadales</taxon>
        <taxon>Marinobacteraceae</taxon>
        <taxon>Marinobacter</taxon>
    </lineage>
</organism>
<dbReference type="SUPFAM" id="SSF50129">
    <property type="entry name" value="GroES-like"/>
    <property type="match status" value="1"/>
</dbReference>
<name>A0A1I6G6V7_9GAMM</name>
<feature type="domain" description="Alcohol dehydrogenase-like N-terminal" evidence="3">
    <location>
        <begin position="23"/>
        <end position="121"/>
    </location>
</feature>
<dbReference type="STRING" id="375760.SAMN04488073_0098"/>
<dbReference type="EMBL" id="FOYV01000001">
    <property type="protein sequence ID" value="SFR37919.1"/>
    <property type="molecule type" value="Genomic_DNA"/>
</dbReference>
<dbReference type="SUPFAM" id="SSF51735">
    <property type="entry name" value="NAD(P)-binding Rossmann-fold domains"/>
    <property type="match status" value="1"/>
</dbReference>
<reference evidence="5" key="1">
    <citation type="submission" date="2016-10" db="EMBL/GenBank/DDBJ databases">
        <authorList>
            <person name="Varghese N."/>
            <person name="Submissions S."/>
        </authorList>
    </citation>
    <scope>NUCLEOTIDE SEQUENCE [LARGE SCALE GENOMIC DNA]</scope>
    <source>
        <strain evidence="5">CGMCC 1.6294</strain>
    </source>
</reference>
<evidence type="ECO:0000313" key="5">
    <source>
        <dbReference type="Proteomes" id="UP000199290"/>
    </source>
</evidence>
<dbReference type="Pfam" id="PF00107">
    <property type="entry name" value="ADH_zinc_N"/>
    <property type="match status" value="1"/>
</dbReference>
<dbReference type="InterPro" id="IPR013154">
    <property type="entry name" value="ADH-like_N"/>
</dbReference>
<dbReference type="InterPro" id="IPR011032">
    <property type="entry name" value="GroES-like_sf"/>
</dbReference>
<feature type="domain" description="Alcohol dehydrogenase-like C-terminal" evidence="2">
    <location>
        <begin position="161"/>
        <end position="273"/>
    </location>
</feature>
<evidence type="ECO:0000259" key="3">
    <source>
        <dbReference type="Pfam" id="PF08240"/>
    </source>
</evidence>
<dbReference type="PANTHER" id="PTHR43401">
    <property type="entry name" value="L-THREONINE 3-DEHYDROGENASE"/>
    <property type="match status" value="1"/>
</dbReference>
<gene>
    <name evidence="4" type="ORF">SAMN04488073_0098</name>
</gene>
<dbReference type="Proteomes" id="UP000199290">
    <property type="component" value="Unassembled WGS sequence"/>
</dbReference>
<evidence type="ECO:0000259" key="2">
    <source>
        <dbReference type="Pfam" id="PF00107"/>
    </source>
</evidence>